<dbReference type="InterPro" id="IPR004107">
    <property type="entry name" value="Integrase_SAM-like_N"/>
</dbReference>
<dbReference type="EMBL" id="JAATEO010000001">
    <property type="protein sequence ID" value="NJP30669.1"/>
    <property type="molecule type" value="Genomic_DNA"/>
</dbReference>
<accession>A0ABX0YZW8</accession>
<proteinExistence type="inferred from homology"/>
<dbReference type="InterPro" id="IPR058717">
    <property type="entry name" value="Phage_L5_Integrase_N"/>
</dbReference>
<evidence type="ECO:0000313" key="9">
    <source>
        <dbReference type="EMBL" id="NJP30669.1"/>
    </source>
</evidence>
<keyword evidence="3 5" id="KW-0238">DNA-binding</keyword>
<name>A0ABX0YZW8_9ACTN</name>
<dbReference type="PANTHER" id="PTHR30349:SF64">
    <property type="entry name" value="PROPHAGE INTEGRASE INTD-RELATED"/>
    <property type="match status" value="1"/>
</dbReference>
<feature type="domain" description="Core-binding (CB)" evidence="8">
    <location>
        <begin position="66"/>
        <end position="147"/>
    </location>
</feature>
<dbReference type="InterPro" id="IPR011010">
    <property type="entry name" value="DNA_brk_join_enz"/>
</dbReference>
<dbReference type="PANTHER" id="PTHR30349">
    <property type="entry name" value="PHAGE INTEGRASE-RELATED"/>
    <property type="match status" value="1"/>
</dbReference>
<feature type="domain" description="Tyr recombinase" evidence="7">
    <location>
        <begin position="168"/>
        <end position="358"/>
    </location>
</feature>
<dbReference type="Gene3D" id="1.10.443.10">
    <property type="entry name" value="Intergrase catalytic core"/>
    <property type="match status" value="1"/>
</dbReference>
<feature type="region of interest" description="Disordered" evidence="6">
    <location>
        <begin position="355"/>
        <end position="383"/>
    </location>
</feature>
<dbReference type="Pfam" id="PF26003">
    <property type="entry name" value="Integrase_N_phage"/>
    <property type="match status" value="1"/>
</dbReference>
<dbReference type="CDD" id="cd01189">
    <property type="entry name" value="INT_ICEBs1_C_like"/>
    <property type="match status" value="1"/>
</dbReference>
<evidence type="ECO:0000256" key="1">
    <source>
        <dbReference type="ARBA" id="ARBA00008857"/>
    </source>
</evidence>
<reference evidence="9 10" key="1">
    <citation type="submission" date="2020-03" db="EMBL/GenBank/DDBJ databases">
        <title>WGS of actinomycetes isolated from Thailand.</title>
        <authorList>
            <person name="Thawai C."/>
        </authorList>
    </citation>
    <scope>NUCLEOTIDE SEQUENCE [LARGE SCALE GENOMIC DNA]</scope>
    <source>
        <strain evidence="9 10">HSS6-12</strain>
    </source>
</reference>
<dbReference type="Gene3D" id="1.10.150.130">
    <property type="match status" value="1"/>
</dbReference>
<dbReference type="SUPFAM" id="SSF56349">
    <property type="entry name" value="DNA breaking-rejoining enzymes"/>
    <property type="match status" value="1"/>
</dbReference>
<protein>
    <submittedName>
        <fullName evidence="9">Site-specific integrase</fullName>
    </submittedName>
</protein>
<sequence>MPSKRRFGRVRKLPSGRFQARYRDPDGIDRPAPHTFATKTDADRWLTAVESDIIRGTWRNPDLGRVALGDYLTEWIEHRPGLRPRTLDLYRWLHRKYIAPRIGAYFLNDLTPGAIRAWRADLLADGVSATMAAKAYRLLRAVLNTAVDDELIRRNPCRIQGAGIERPAERPTATVAQVFRLADIVPRRLRVLILLAAFASLRYGELAALRRRDFDPRCRTLTVRATLVERQDGTLTFGPPKTDAGLRSITIPAAIRRDVREHLDEFVDDDQDALVFTGATGAVLRRSNFQRTSDWRRSVAAVGLPGFHFHDLRHTGNTLASRTGASLADLMARMGHASTRAALIYQHTARERDEHIADGLSDQIKKSRDRARKGHDKPKKRTA</sequence>
<organism evidence="9 10">
    <name type="scientific">Micromonospora thermarum</name>
    <dbReference type="NCBI Taxonomy" id="2720024"/>
    <lineage>
        <taxon>Bacteria</taxon>
        <taxon>Bacillati</taxon>
        <taxon>Actinomycetota</taxon>
        <taxon>Actinomycetes</taxon>
        <taxon>Micromonosporales</taxon>
        <taxon>Micromonosporaceae</taxon>
        <taxon>Micromonospora</taxon>
    </lineage>
</organism>
<evidence type="ECO:0000256" key="3">
    <source>
        <dbReference type="ARBA" id="ARBA00023125"/>
    </source>
</evidence>
<dbReference type="Pfam" id="PF14659">
    <property type="entry name" value="Phage_int_SAM_3"/>
    <property type="match status" value="1"/>
</dbReference>
<evidence type="ECO:0000259" key="8">
    <source>
        <dbReference type="PROSITE" id="PS51900"/>
    </source>
</evidence>
<keyword evidence="10" id="KW-1185">Reference proteome</keyword>
<evidence type="ECO:0000256" key="2">
    <source>
        <dbReference type="ARBA" id="ARBA00022908"/>
    </source>
</evidence>
<evidence type="ECO:0000256" key="6">
    <source>
        <dbReference type="SAM" id="MobiDB-lite"/>
    </source>
</evidence>
<comment type="similarity">
    <text evidence="1">Belongs to the 'phage' integrase family.</text>
</comment>
<evidence type="ECO:0000313" key="10">
    <source>
        <dbReference type="Proteomes" id="UP000783871"/>
    </source>
</evidence>
<gene>
    <name evidence="9" type="ORF">HCJ94_01355</name>
</gene>
<dbReference type="Pfam" id="PF00589">
    <property type="entry name" value="Phage_integrase"/>
    <property type="match status" value="1"/>
</dbReference>
<feature type="compositionally biased region" description="Basic residues" evidence="6">
    <location>
        <begin position="367"/>
        <end position="383"/>
    </location>
</feature>
<dbReference type="InterPro" id="IPR002104">
    <property type="entry name" value="Integrase_catalytic"/>
</dbReference>
<dbReference type="PROSITE" id="PS51898">
    <property type="entry name" value="TYR_RECOMBINASE"/>
    <property type="match status" value="1"/>
</dbReference>
<keyword evidence="4" id="KW-0233">DNA recombination</keyword>
<dbReference type="InterPro" id="IPR013762">
    <property type="entry name" value="Integrase-like_cat_sf"/>
</dbReference>
<evidence type="ECO:0000259" key="7">
    <source>
        <dbReference type="PROSITE" id="PS51898"/>
    </source>
</evidence>
<evidence type="ECO:0000256" key="4">
    <source>
        <dbReference type="ARBA" id="ARBA00023172"/>
    </source>
</evidence>
<dbReference type="InterPro" id="IPR010998">
    <property type="entry name" value="Integrase_recombinase_N"/>
</dbReference>
<dbReference type="PROSITE" id="PS51900">
    <property type="entry name" value="CB"/>
    <property type="match status" value="1"/>
</dbReference>
<dbReference type="Proteomes" id="UP000783871">
    <property type="component" value="Unassembled WGS sequence"/>
</dbReference>
<dbReference type="InterPro" id="IPR050090">
    <property type="entry name" value="Tyrosine_recombinase_XerCD"/>
</dbReference>
<evidence type="ECO:0000256" key="5">
    <source>
        <dbReference type="PROSITE-ProRule" id="PRU01248"/>
    </source>
</evidence>
<keyword evidence="2" id="KW-0229">DNA integration</keyword>
<comment type="caution">
    <text evidence="9">The sequence shown here is derived from an EMBL/GenBank/DDBJ whole genome shotgun (WGS) entry which is preliminary data.</text>
</comment>
<dbReference type="RefSeq" id="WP_167999088.1">
    <property type="nucleotide sequence ID" value="NZ_JAATEO010000001.1"/>
</dbReference>
<dbReference type="InterPro" id="IPR044068">
    <property type="entry name" value="CB"/>
</dbReference>